<feature type="region of interest" description="Disordered" evidence="1">
    <location>
        <begin position="1"/>
        <end position="41"/>
    </location>
</feature>
<accession>A0ABX4UUP2</accession>
<dbReference type="Proteomes" id="UP000235659">
    <property type="component" value="Unassembled WGS sequence"/>
</dbReference>
<organism evidence="2 3">
    <name type="scientific">Paraburkholderia rhynchosiae</name>
    <dbReference type="NCBI Taxonomy" id="487049"/>
    <lineage>
        <taxon>Bacteria</taxon>
        <taxon>Pseudomonadati</taxon>
        <taxon>Pseudomonadota</taxon>
        <taxon>Betaproteobacteria</taxon>
        <taxon>Burkholderiales</taxon>
        <taxon>Burkholderiaceae</taxon>
        <taxon>Paraburkholderia</taxon>
    </lineage>
</organism>
<dbReference type="EMBL" id="PNXY01000045">
    <property type="protein sequence ID" value="PMS21937.1"/>
    <property type="molecule type" value="Genomic_DNA"/>
</dbReference>
<reference evidence="2 3" key="1">
    <citation type="submission" date="2018-01" db="EMBL/GenBank/DDBJ databases">
        <title>Whole genome analyses suggest that Burkholderia sensu lato contains two further novel genera in the rhizoxinica-symbiotica group Mycetohabitans gen. nov., and Trinickia gen. nov.: implications for the evolution of diazotrophy and nodulation in the Burkholderiaceae.</title>
        <authorList>
            <person name="Estrada-de los Santos P."/>
            <person name="Palmer M."/>
            <person name="Chavez-Ramirez B."/>
            <person name="Beukes C."/>
            <person name="Steenkamp E.T."/>
            <person name="Hirsch A.M."/>
            <person name="Manyaka P."/>
            <person name="Maluk M."/>
            <person name="Lafos M."/>
            <person name="Crook M."/>
            <person name="Gross E."/>
            <person name="Simon M.F."/>
            <person name="Bueno dos Reis Junior F."/>
            <person name="Poole P.S."/>
            <person name="Venter S.N."/>
            <person name="James E.K."/>
        </authorList>
    </citation>
    <scope>NUCLEOTIDE SEQUENCE [LARGE SCALE GENOMIC DNA]</scope>
    <source>
        <strain evidence="2 3">WSM 3937</strain>
    </source>
</reference>
<protein>
    <submittedName>
        <fullName evidence="2">Uncharacterized protein</fullName>
    </submittedName>
</protein>
<evidence type="ECO:0000313" key="2">
    <source>
        <dbReference type="EMBL" id="PMS21937.1"/>
    </source>
</evidence>
<evidence type="ECO:0000313" key="3">
    <source>
        <dbReference type="Proteomes" id="UP000235659"/>
    </source>
</evidence>
<sequence length="94" mass="10201">MTKPSPREPSVNNGAPLATAAPRHPSVTSDQSATPHGLRFRHVQNRCDRDWRDISGRAELQRVGTTWSQTRVSAVLAVPSAVVSADTNYLLNPA</sequence>
<proteinExistence type="predicted"/>
<keyword evidence="3" id="KW-1185">Reference proteome</keyword>
<comment type="caution">
    <text evidence="2">The sequence shown here is derived from an EMBL/GenBank/DDBJ whole genome shotgun (WGS) entry which is preliminary data.</text>
</comment>
<evidence type="ECO:0000256" key="1">
    <source>
        <dbReference type="SAM" id="MobiDB-lite"/>
    </source>
</evidence>
<name>A0ABX4UUP2_9BURK</name>
<gene>
    <name evidence="2" type="ORF">C0Z16_33365</name>
</gene>